<protein>
    <submittedName>
        <fullName evidence="2">Uncharacterized protein</fullName>
    </submittedName>
</protein>
<reference evidence="2 3" key="2">
    <citation type="journal article" date="2015" name="Eukaryot. Cell">
        <title>Asexual propagation of a virulent clone complex in a human and feline outbreak of sporotrichosis.</title>
        <authorList>
            <person name="Teixeira Mde M."/>
            <person name="Rodrigues A.M."/>
            <person name="Tsui C.K."/>
            <person name="de Almeida L.G."/>
            <person name="Van Diepeningen A.D."/>
            <person name="van den Ende B.G."/>
            <person name="Fernandes G.F."/>
            <person name="Kano R."/>
            <person name="Hamelin R.C."/>
            <person name="Lopes-Bezerra L.M."/>
            <person name="Vasconcelos A.T."/>
            <person name="de Hoog S."/>
            <person name="de Camargo Z.P."/>
            <person name="Felipe M.S."/>
        </authorList>
    </citation>
    <scope>NUCLEOTIDE SEQUENCE [LARGE SCALE GENOMIC DNA]</scope>
    <source>
        <strain evidence="2 3">1099-18</strain>
    </source>
</reference>
<organism evidence="2 3">
    <name type="scientific">Sporothrix schenckii 1099-18</name>
    <dbReference type="NCBI Taxonomy" id="1397361"/>
    <lineage>
        <taxon>Eukaryota</taxon>
        <taxon>Fungi</taxon>
        <taxon>Dikarya</taxon>
        <taxon>Ascomycota</taxon>
        <taxon>Pezizomycotina</taxon>
        <taxon>Sordariomycetes</taxon>
        <taxon>Sordariomycetidae</taxon>
        <taxon>Ophiostomatales</taxon>
        <taxon>Ophiostomataceae</taxon>
        <taxon>Sporothrix</taxon>
    </lineage>
</organism>
<name>A0A0F2M417_SPOSC</name>
<evidence type="ECO:0000313" key="3">
    <source>
        <dbReference type="Proteomes" id="UP000033710"/>
    </source>
</evidence>
<evidence type="ECO:0000313" key="2">
    <source>
        <dbReference type="EMBL" id="KJR83525.1"/>
    </source>
</evidence>
<dbReference type="GeneID" id="27666473"/>
<gene>
    <name evidence="2" type="ORF">SPSK_04388</name>
</gene>
<comment type="caution">
    <text evidence="2">The sequence shown here is derived from an EMBL/GenBank/DDBJ whole genome shotgun (WGS) entry which is preliminary data.</text>
</comment>
<accession>A0A0F2M417</accession>
<sequence length="360" mass="40806">MPTRFCSAEDTRGTKRGYTTAFGDDGKEADNAIGKKLNTNKRTENHTDTLEDSLEALKRLASANQVLNETAAEVSKLESDLQRMKQQQDESERIKASVRKVPDYSDNVGLADMDRLFRIDSRRIKADVDRLEALRRHAHAVRQEFHACFYFADVLRNEDQKRLRRHQGPLKMFGDDIQRMPRPPPLVRTHNPVYIMRGRKSFVHHTRRADARRRTPANRRLHNYAVTCRNLLVHGRDTFVRHLHTWNMWKAMQGHNAAKAQQAAAAAAALGPSETDCDGAQGLYVLDKGPSPMTTTVRDGTGDDGNKQASFDRYGYPIRTPRGRLPRLPSGCDQPPATLDDADDRLMRADTPAPLPIYKD</sequence>
<reference evidence="2 3" key="1">
    <citation type="journal article" date="2014" name="BMC Genomics">
        <title>Comparative genomics of the major fungal agents of human and animal Sporotrichosis: Sporothrix schenckii and Sporothrix brasiliensis.</title>
        <authorList>
            <person name="Teixeira M.M."/>
            <person name="de Almeida L.G."/>
            <person name="Kubitschek-Barreira P."/>
            <person name="Alves F.L."/>
            <person name="Kioshima E.S."/>
            <person name="Abadio A.K."/>
            <person name="Fernandes L."/>
            <person name="Derengowski L.S."/>
            <person name="Ferreira K.S."/>
            <person name="Souza R.C."/>
            <person name="Ruiz J.C."/>
            <person name="de Andrade N.C."/>
            <person name="Paes H.C."/>
            <person name="Nicola A.M."/>
            <person name="Albuquerque P."/>
            <person name="Gerber A.L."/>
            <person name="Martins V.P."/>
            <person name="Peconick L.D."/>
            <person name="Neto A.V."/>
            <person name="Chaucanez C.B."/>
            <person name="Silva P.A."/>
            <person name="Cunha O.L."/>
            <person name="de Oliveira F.F."/>
            <person name="dos Santos T.C."/>
            <person name="Barros A.L."/>
            <person name="Soares M.A."/>
            <person name="de Oliveira L.M."/>
            <person name="Marini M.M."/>
            <person name="Villalobos-Duno H."/>
            <person name="Cunha M.M."/>
            <person name="de Hoog S."/>
            <person name="da Silveira J.F."/>
            <person name="Henrissat B."/>
            <person name="Nino-Vega G.A."/>
            <person name="Cisalpino P.S."/>
            <person name="Mora-Montes H.M."/>
            <person name="Almeida S.R."/>
            <person name="Stajich J.E."/>
            <person name="Lopes-Bezerra L.M."/>
            <person name="Vasconcelos A.T."/>
            <person name="Felipe M.S."/>
        </authorList>
    </citation>
    <scope>NUCLEOTIDE SEQUENCE [LARGE SCALE GENOMIC DNA]</scope>
    <source>
        <strain evidence="2 3">1099-18</strain>
    </source>
</reference>
<dbReference type="RefSeq" id="XP_016586201.1">
    <property type="nucleotide sequence ID" value="XM_016731196.1"/>
</dbReference>
<dbReference type="EMBL" id="AXCR01000010">
    <property type="protein sequence ID" value="KJR83525.1"/>
    <property type="molecule type" value="Genomic_DNA"/>
</dbReference>
<dbReference type="VEuPathDB" id="FungiDB:SPSK_04388"/>
<dbReference type="Proteomes" id="UP000033710">
    <property type="component" value="Unassembled WGS sequence"/>
</dbReference>
<dbReference type="KEGG" id="ssck:SPSK_04388"/>
<feature type="region of interest" description="Disordered" evidence="1">
    <location>
        <begin position="288"/>
        <end position="360"/>
    </location>
</feature>
<proteinExistence type="predicted"/>
<evidence type="ECO:0000256" key="1">
    <source>
        <dbReference type="SAM" id="MobiDB-lite"/>
    </source>
</evidence>
<feature type="region of interest" description="Disordered" evidence="1">
    <location>
        <begin position="1"/>
        <end position="47"/>
    </location>
</feature>
<dbReference type="AlphaFoldDB" id="A0A0F2M417"/>